<keyword evidence="6 7" id="KW-0961">Cell wall biogenesis/degradation</keyword>
<dbReference type="InterPro" id="IPR036365">
    <property type="entry name" value="PGBD-like_sf"/>
</dbReference>
<dbReference type="InterPro" id="IPR052905">
    <property type="entry name" value="LD-transpeptidase_YkuD-like"/>
</dbReference>
<evidence type="ECO:0000256" key="6">
    <source>
        <dbReference type="ARBA" id="ARBA00023316"/>
    </source>
</evidence>
<protein>
    <submittedName>
        <fullName evidence="10">Murein L,D-transpeptidase</fullName>
    </submittedName>
</protein>
<organism evidence="10 11">
    <name type="scientific">Vreelandella lionensis</name>
    <dbReference type="NCBI Taxonomy" id="1144478"/>
    <lineage>
        <taxon>Bacteria</taxon>
        <taxon>Pseudomonadati</taxon>
        <taxon>Pseudomonadota</taxon>
        <taxon>Gammaproteobacteria</taxon>
        <taxon>Oceanospirillales</taxon>
        <taxon>Halomonadaceae</taxon>
        <taxon>Vreelandella</taxon>
    </lineage>
</organism>
<dbReference type="RefSeq" id="WP_399843165.1">
    <property type="nucleotide sequence ID" value="NZ_JBITWC010000007.1"/>
</dbReference>
<sequence>MNDNQPLRRWAIGAALCLTLTYPLMATASEPASEALQQALTQRIQQSGEALPVESFYQLRDGQPAWQAINRVEALVSALNSLVDDGLTPSDYQAASLLDDFQLSQQLDAQAKASFDVRATRSLLLALDHLSLGKVNPKDVEPNWDLPRPERSYALPRVVQAVEEGDVHQALAFARPASPEYAQLREALTHYRRLAEQGSVPYLPGREESLRPGDIDDDVQTLRQRLTLWGEPHLLAADSSAYPMIGAQSAGGDHRAFDSEVERAVMRFQRRHQLQEDGVVGERTRLALNMPVTARIDQLRVNLERARWIRPIQQSEPRVWVDIAGYRLHYVRPNGQHWDTRVVVGTPSRETPIIHSSISHLTVNPSWTIPPTIMREDVLPRVRQDVDYLTRQNIQVVSLAGETLDAQTIDWQRPGGVMLRQVSGSSNPLGRVVVRFPNNDMIYLHDTPARGLFQRDQRALSSGCVRVEGVTEFAQLLLQDSGSRYQLSSLINSGRSDRNVSLPTRIPVALHYLTAWPNSQGEVVFREDVYRRDAALLAALSTGTA</sequence>
<dbReference type="SUPFAM" id="SSF141523">
    <property type="entry name" value="L,D-transpeptidase catalytic domain-like"/>
    <property type="match status" value="1"/>
</dbReference>
<dbReference type="InterPro" id="IPR038063">
    <property type="entry name" value="Transpep_catalytic_dom"/>
</dbReference>
<comment type="caution">
    <text evidence="10">The sequence shown here is derived from an EMBL/GenBank/DDBJ whole genome shotgun (WGS) entry which is preliminary data.</text>
</comment>
<evidence type="ECO:0000256" key="7">
    <source>
        <dbReference type="PROSITE-ProRule" id="PRU01373"/>
    </source>
</evidence>
<name>A0ABW8BTG8_9GAMM</name>
<accession>A0ABW8BTG8</accession>
<comment type="pathway">
    <text evidence="1 7">Cell wall biogenesis; peptidoglycan biosynthesis.</text>
</comment>
<dbReference type="Pfam" id="PF03734">
    <property type="entry name" value="YkuD"/>
    <property type="match status" value="1"/>
</dbReference>
<dbReference type="InterPro" id="IPR036366">
    <property type="entry name" value="PGBDSf"/>
</dbReference>
<evidence type="ECO:0000313" key="11">
    <source>
        <dbReference type="Proteomes" id="UP001614338"/>
    </source>
</evidence>
<evidence type="ECO:0000256" key="5">
    <source>
        <dbReference type="ARBA" id="ARBA00022984"/>
    </source>
</evidence>
<evidence type="ECO:0000259" key="9">
    <source>
        <dbReference type="PROSITE" id="PS52029"/>
    </source>
</evidence>
<reference evidence="10 11" key="1">
    <citation type="submission" date="2024-10" db="EMBL/GenBank/DDBJ databases">
        <title>The Natural Products Discovery Center: Release of the First 8490 Sequenced Strains for Exploring Actinobacteria Biosynthetic Diversity.</title>
        <authorList>
            <person name="Kalkreuter E."/>
            <person name="Kautsar S.A."/>
            <person name="Yang D."/>
            <person name="Bader C.D."/>
            <person name="Teijaro C.N."/>
            <person name="Fluegel L."/>
            <person name="Davis C.M."/>
            <person name="Simpson J.R."/>
            <person name="Lauterbach L."/>
            <person name="Steele A.D."/>
            <person name="Gui C."/>
            <person name="Meng S."/>
            <person name="Li G."/>
            <person name="Viehrig K."/>
            <person name="Ye F."/>
            <person name="Su P."/>
            <person name="Kiefer A.F."/>
            <person name="Nichols A."/>
            <person name="Cepeda A.J."/>
            <person name="Yan W."/>
            <person name="Fan B."/>
            <person name="Jiang Y."/>
            <person name="Adhikari A."/>
            <person name="Zheng C.-J."/>
            <person name="Schuster L."/>
            <person name="Cowan T.M."/>
            <person name="Smanski M.J."/>
            <person name="Chevrette M.G."/>
            <person name="De Carvalho L.P.S."/>
            <person name="Shen B."/>
        </authorList>
    </citation>
    <scope>NUCLEOTIDE SEQUENCE [LARGE SCALE GENOMIC DNA]</scope>
    <source>
        <strain evidence="10 11">NPDC077409</strain>
    </source>
</reference>
<dbReference type="SUPFAM" id="SSF47090">
    <property type="entry name" value="PGBD-like"/>
    <property type="match status" value="1"/>
</dbReference>
<keyword evidence="8" id="KW-0732">Signal</keyword>
<dbReference type="PROSITE" id="PS52029">
    <property type="entry name" value="LD_TPASE"/>
    <property type="match status" value="1"/>
</dbReference>
<evidence type="ECO:0000313" key="10">
    <source>
        <dbReference type="EMBL" id="MFI8749546.1"/>
    </source>
</evidence>
<dbReference type="Gene3D" id="2.40.440.10">
    <property type="entry name" value="L,D-transpeptidase catalytic domain-like"/>
    <property type="match status" value="1"/>
</dbReference>
<dbReference type="Gene3D" id="1.10.101.10">
    <property type="entry name" value="PGBD-like superfamily/PGBD"/>
    <property type="match status" value="1"/>
</dbReference>
<evidence type="ECO:0000256" key="1">
    <source>
        <dbReference type="ARBA" id="ARBA00004752"/>
    </source>
</evidence>
<dbReference type="Pfam" id="PF01471">
    <property type="entry name" value="PG_binding_1"/>
    <property type="match status" value="1"/>
</dbReference>
<evidence type="ECO:0000256" key="2">
    <source>
        <dbReference type="ARBA" id="ARBA00005992"/>
    </source>
</evidence>
<keyword evidence="4 7" id="KW-0133">Cell shape</keyword>
<feature type="active site" description="Nucleophile" evidence="7">
    <location>
        <position position="464"/>
    </location>
</feature>
<keyword evidence="11" id="KW-1185">Reference proteome</keyword>
<dbReference type="InterPro" id="IPR005490">
    <property type="entry name" value="LD_TPept_cat_dom"/>
</dbReference>
<feature type="active site" description="Proton donor/acceptor" evidence="7">
    <location>
        <position position="445"/>
    </location>
</feature>
<dbReference type="Pfam" id="PF20142">
    <property type="entry name" value="Scaffold"/>
    <property type="match status" value="1"/>
</dbReference>
<evidence type="ECO:0000256" key="8">
    <source>
        <dbReference type="SAM" id="SignalP"/>
    </source>
</evidence>
<gene>
    <name evidence="10" type="ORF">ACIGG6_06020</name>
</gene>
<dbReference type="PANTHER" id="PTHR41533:SF2">
    <property type="entry name" value="BLR7131 PROTEIN"/>
    <property type="match status" value="1"/>
</dbReference>
<dbReference type="CDD" id="cd16913">
    <property type="entry name" value="YkuD_like"/>
    <property type="match status" value="1"/>
</dbReference>
<feature type="domain" description="L,D-TPase catalytic" evidence="9">
    <location>
        <begin position="317"/>
        <end position="488"/>
    </location>
</feature>
<comment type="similarity">
    <text evidence="2">Belongs to the YkuD family.</text>
</comment>
<evidence type="ECO:0000256" key="3">
    <source>
        <dbReference type="ARBA" id="ARBA00022679"/>
    </source>
</evidence>
<feature type="chain" id="PRO_5047385259" evidence="8">
    <location>
        <begin position="29"/>
        <end position="545"/>
    </location>
</feature>
<dbReference type="Proteomes" id="UP001614338">
    <property type="component" value="Unassembled WGS sequence"/>
</dbReference>
<dbReference type="PANTHER" id="PTHR41533">
    <property type="entry name" value="L,D-TRANSPEPTIDASE HI_1667-RELATED"/>
    <property type="match status" value="1"/>
</dbReference>
<proteinExistence type="inferred from homology"/>
<dbReference type="EMBL" id="JBITWC010000007">
    <property type="protein sequence ID" value="MFI8749546.1"/>
    <property type="molecule type" value="Genomic_DNA"/>
</dbReference>
<dbReference type="InterPro" id="IPR002477">
    <property type="entry name" value="Peptidoglycan-bd-like"/>
</dbReference>
<keyword evidence="3" id="KW-0808">Transferase</keyword>
<keyword evidence="5 7" id="KW-0573">Peptidoglycan synthesis</keyword>
<feature type="signal peptide" evidence="8">
    <location>
        <begin position="1"/>
        <end position="28"/>
    </location>
</feature>
<evidence type="ECO:0000256" key="4">
    <source>
        <dbReference type="ARBA" id="ARBA00022960"/>
    </source>
</evidence>
<dbReference type="InterPro" id="IPR045380">
    <property type="entry name" value="LD_TPept_scaffold_dom"/>
</dbReference>